<dbReference type="SUPFAM" id="SSF54975">
    <property type="entry name" value="Acylphosphatase/BLUF domain-like"/>
    <property type="match status" value="1"/>
</dbReference>
<dbReference type="SMART" id="SM01034">
    <property type="entry name" value="BLUF"/>
    <property type="match status" value="1"/>
</dbReference>
<reference evidence="3 4" key="1">
    <citation type="submission" date="2018-12" db="EMBL/GenBank/DDBJ databases">
        <authorList>
            <person name="hu s."/>
            <person name="Xu Y."/>
            <person name="Xu B."/>
            <person name="Li F."/>
        </authorList>
    </citation>
    <scope>NUCLEOTIDE SEQUENCE [LARGE SCALE GENOMIC DNA]</scope>
    <source>
        <strain evidence="3 4">KSW2-17</strain>
    </source>
</reference>
<dbReference type="InterPro" id="IPR036046">
    <property type="entry name" value="Acylphosphatase-like_dom_sf"/>
</dbReference>
<evidence type="ECO:0000259" key="2">
    <source>
        <dbReference type="PROSITE" id="PS50925"/>
    </source>
</evidence>
<accession>A0ABY0CC53</accession>
<dbReference type="InterPro" id="IPR007024">
    <property type="entry name" value="BLUF_domain"/>
</dbReference>
<feature type="domain" description="BLUF" evidence="2">
    <location>
        <begin position="27"/>
        <end position="118"/>
    </location>
</feature>
<evidence type="ECO:0000313" key="3">
    <source>
        <dbReference type="EMBL" id="RUQ87642.1"/>
    </source>
</evidence>
<feature type="region of interest" description="Disordered" evidence="1">
    <location>
        <begin position="1"/>
        <end position="21"/>
    </location>
</feature>
<evidence type="ECO:0000313" key="4">
    <source>
        <dbReference type="Proteomes" id="UP000268291"/>
    </source>
</evidence>
<dbReference type="Gene3D" id="3.30.70.100">
    <property type="match status" value="1"/>
</dbReference>
<protein>
    <submittedName>
        <fullName evidence="3">BLUF domain-containing protein</fullName>
    </submittedName>
</protein>
<dbReference type="Pfam" id="PF04940">
    <property type="entry name" value="BLUF"/>
    <property type="match status" value="1"/>
</dbReference>
<comment type="caution">
    <text evidence="3">The sequence shown here is derived from an EMBL/GenBank/DDBJ whole genome shotgun (WGS) entry which is preliminary data.</text>
</comment>
<organism evidence="3 4">
    <name type="scientific">Labedella gwakjiensis</name>
    <dbReference type="NCBI Taxonomy" id="390269"/>
    <lineage>
        <taxon>Bacteria</taxon>
        <taxon>Bacillati</taxon>
        <taxon>Actinomycetota</taxon>
        <taxon>Actinomycetes</taxon>
        <taxon>Micrococcales</taxon>
        <taxon>Microbacteriaceae</taxon>
        <taxon>Labedella</taxon>
    </lineage>
</organism>
<dbReference type="PROSITE" id="PS50925">
    <property type="entry name" value="BLUF"/>
    <property type="match status" value="1"/>
</dbReference>
<keyword evidence="4" id="KW-1185">Reference proteome</keyword>
<name>A0ABY0CC53_9MICO</name>
<evidence type="ECO:0000256" key="1">
    <source>
        <dbReference type="SAM" id="MobiDB-lite"/>
    </source>
</evidence>
<dbReference type="Proteomes" id="UP000268291">
    <property type="component" value="Unassembled WGS sequence"/>
</dbReference>
<dbReference type="EMBL" id="RZGY01000001">
    <property type="protein sequence ID" value="RUQ87642.1"/>
    <property type="molecule type" value="Genomic_DNA"/>
</dbReference>
<sequence length="164" mass="18330">MGERHRASDVSLSGRGNRASPCEESSVLSIVYSSRAASDLGQADLRELLTRSRSNNERDGLTGMLLYRSGYFLQVLEGPDAGVRRRLTVIEADERHDDVKVLIDETIEERLFPEWTMAFDAVPSDSADQVPGLRTTFDDLAAAHRSSETLGAVRALVAWYRRRF</sequence>
<proteinExistence type="predicted"/>
<gene>
    <name evidence="3" type="ORF">ELQ93_12290</name>
</gene>